<dbReference type="SMART" id="SM00155">
    <property type="entry name" value="PLDc"/>
    <property type="match status" value="2"/>
</dbReference>
<keyword evidence="7" id="KW-0732">Signal</keyword>
<evidence type="ECO:0000256" key="7">
    <source>
        <dbReference type="SAM" id="SignalP"/>
    </source>
</evidence>
<gene>
    <name evidence="10" type="ORF">AsFPU1_1364</name>
</gene>
<dbReference type="Gene3D" id="1.10.150.320">
    <property type="entry name" value="Photosystem II 12 kDa extrinsic protein"/>
    <property type="match status" value="1"/>
</dbReference>
<dbReference type="AlphaFoldDB" id="A0A401IFG6"/>
<dbReference type="PROSITE" id="PS00018">
    <property type="entry name" value="EF_HAND_1"/>
    <property type="match status" value="1"/>
</dbReference>
<dbReference type="GO" id="GO:0016891">
    <property type="term" value="F:RNA endonuclease activity producing 5'-phosphomonoesters, hydrolytic mechanism"/>
    <property type="evidence" value="ECO:0007669"/>
    <property type="project" value="TreeGrafter"/>
</dbReference>
<dbReference type="SUPFAM" id="SSF47781">
    <property type="entry name" value="RuvA domain 2-like"/>
    <property type="match status" value="1"/>
</dbReference>
<accession>A0A401IFG6</accession>
<proteinExistence type="inferred from homology"/>
<feature type="domain" description="PLD phosphodiesterase" evidence="8">
    <location>
        <begin position="188"/>
        <end position="215"/>
    </location>
</feature>
<dbReference type="InterPro" id="IPR010994">
    <property type="entry name" value="RuvA_2-like"/>
</dbReference>
<dbReference type="InterPro" id="IPR002048">
    <property type="entry name" value="EF_hand_dom"/>
</dbReference>
<feature type="domain" description="PLD phosphodiesterase" evidence="8">
    <location>
        <begin position="392"/>
        <end position="419"/>
    </location>
</feature>
<evidence type="ECO:0000259" key="8">
    <source>
        <dbReference type="PROSITE" id="PS50035"/>
    </source>
</evidence>
<dbReference type="PANTHER" id="PTHR43856">
    <property type="entry name" value="CARDIOLIPIN HYDROLASE"/>
    <property type="match status" value="1"/>
</dbReference>
<protein>
    <recommendedName>
        <fullName evidence="3">phospholipase D</fullName>
        <ecNumber evidence="3">3.1.4.4</ecNumber>
    </recommendedName>
</protein>
<evidence type="ECO:0000259" key="9">
    <source>
        <dbReference type="PROSITE" id="PS50222"/>
    </source>
</evidence>
<dbReference type="InterPro" id="IPR025202">
    <property type="entry name" value="PLD-like_dom"/>
</dbReference>
<dbReference type="EC" id="3.1.4.4" evidence="3"/>
<feature type="domain" description="EF-hand" evidence="9">
    <location>
        <begin position="137"/>
        <end position="172"/>
    </location>
</feature>
<keyword evidence="6" id="KW-0443">Lipid metabolism</keyword>
<dbReference type="GO" id="GO:0003677">
    <property type="term" value="F:DNA binding"/>
    <property type="evidence" value="ECO:0007669"/>
    <property type="project" value="InterPro"/>
</dbReference>
<dbReference type="SUPFAM" id="SSF56024">
    <property type="entry name" value="Phospholipase D/nuclease"/>
    <property type="match status" value="2"/>
</dbReference>
<dbReference type="InterPro" id="IPR018247">
    <property type="entry name" value="EF_Hand_1_Ca_BS"/>
</dbReference>
<dbReference type="PANTHER" id="PTHR43856:SF1">
    <property type="entry name" value="MITOCHONDRIAL CARDIOLIPIN HYDROLASE"/>
    <property type="match status" value="1"/>
</dbReference>
<dbReference type="InterPro" id="IPR003583">
    <property type="entry name" value="Hlx-hairpin-Hlx_DNA-bd_motif"/>
</dbReference>
<sequence>MRKPWSKWIYFVLLLMGLWSVNACHTQAQIERPNPLEQDSFIQVYFNHNQAKGADYTEPYRSMKRGGDNLEQILIDNVNSATSMIDIAVQELRLPNLAKAIVKKTDEGVKIRLILENTYNSPIRQLTTTELDNLEEREAERYESYFAFIDVNKDGKLSSQELSDRDAIFILKQGKINIIDDTEDGSKGTGLMHHKFMVIDQKKVITGSPNFTMSDVHGDFDNPETRGNANNLLTINSAPLADIFTKEFNQMWGDGVGGEKDSKFGINKLQRSPKTLTIGDSKMTVKFSPNSATNNWEITSNGLIGNTLNQAKNSINLALFVFSEQKLANILEEKNNQGVSIKALIDPQFAYRNYSEALDLLGVALSNKCKYELDNKPWQKAINTVGIPNIPDGDKLHHKFGIIDDNIIITGSHNWSNSANTQNDETLLIIKNPTITAHYLREFKRLYQDAILGIPDFVNKKIKQEQEKCSEVSAPVSVEKSQELVNVNTASLEQLMTLPGIGEKLAQRIIEARQEKSFTSLQDLTRVKGIGNSKLKKLENKITL</sequence>
<dbReference type="Pfam" id="PF12836">
    <property type="entry name" value="HHH_3"/>
    <property type="match status" value="1"/>
</dbReference>
<dbReference type="Proteomes" id="UP000287247">
    <property type="component" value="Unassembled WGS sequence"/>
</dbReference>
<dbReference type="EMBL" id="BDQK01000005">
    <property type="protein sequence ID" value="GBF79964.1"/>
    <property type="molecule type" value="Genomic_DNA"/>
</dbReference>
<keyword evidence="4" id="KW-0378">Hydrolase</keyword>
<dbReference type="GO" id="GO:0006793">
    <property type="term" value="P:phosphorus metabolic process"/>
    <property type="evidence" value="ECO:0007669"/>
    <property type="project" value="UniProtKB-ARBA"/>
</dbReference>
<evidence type="ECO:0000313" key="11">
    <source>
        <dbReference type="Proteomes" id="UP000287247"/>
    </source>
</evidence>
<name>A0A401IFG6_APHSA</name>
<dbReference type="Gene3D" id="3.30.870.10">
    <property type="entry name" value="Endonuclease Chain A"/>
    <property type="match status" value="2"/>
</dbReference>
<feature type="signal peptide" evidence="7">
    <location>
        <begin position="1"/>
        <end position="23"/>
    </location>
</feature>
<evidence type="ECO:0000256" key="3">
    <source>
        <dbReference type="ARBA" id="ARBA00012027"/>
    </source>
</evidence>
<dbReference type="RefSeq" id="WP_124971982.1">
    <property type="nucleotide sequence ID" value="NZ_BDQK01000005.1"/>
</dbReference>
<dbReference type="CDD" id="cd09173">
    <property type="entry name" value="PLDc_Nuc_like_unchar1_2"/>
    <property type="match status" value="1"/>
</dbReference>
<dbReference type="CDD" id="cd09116">
    <property type="entry name" value="PLDc_Nuc_like"/>
    <property type="match status" value="1"/>
</dbReference>
<organism evidence="10 11">
    <name type="scientific">Aphanothece sacrum FPU1</name>
    <dbReference type="NCBI Taxonomy" id="1920663"/>
    <lineage>
        <taxon>Bacteria</taxon>
        <taxon>Bacillati</taxon>
        <taxon>Cyanobacteriota</taxon>
        <taxon>Cyanophyceae</taxon>
        <taxon>Oscillatoriophycideae</taxon>
        <taxon>Chroococcales</taxon>
        <taxon>Aphanothecaceae</taxon>
        <taxon>Aphanothece</taxon>
    </lineage>
</organism>
<evidence type="ECO:0000256" key="2">
    <source>
        <dbReference type="ARBA" id="ARBA00008664"/>
    </source>
</evidence>
<dbReference type="SMART" id="SM00278">
    <property type="entry name" value="HhH1"/>
    <property type="match status" value="2"/>
</dbReference>
<dbReference type="GO" id="GO:0016042">
    <property type="term" value="P:lipid catabolic process"/>
    <property type="evidence" value="ECO:0007669"/>
    <property type="project" value="UniProtKB-KW"/>
</dbReference>
<evidence type="ECO:0000256" key="5">
    <source>
        <dbReference type="ARBA" id="ARBA00022963"/>
    </source>
</evidence>
<keyword evidence="5" id="KW-0442">Lipid degradation</keyword>
<reference evidence="11" key="1">
    <citation type="submission" date="2017-05" db="EMBL/GenBank/DDBJ databases">
        <title>Physiological properties and genetic analysis related to exopolysaccharide production of fresh-water unicellular cyanobacterium Aphanothece sacrum, Suizenji Nori, that has been cultured as a food source in Japan.</title>
        <authorList>
            <person name="Kanesaki Y."/>
            <person name="Yoshikawa S."/>
            <person name="Ohki K."/>
        </authorList>
    </citation>
    <scope>NUCLEOTIDE SEQUENCE [LARGE SCALE GENOMIC DNA]</scope>
    <source>
        <strain evidence="11">FPU1</strain>
    </source>
</reference>
<dbReference type="OrthoDB" id="155099at2"/>
<dbReference type="GO" id="GO:0004630">
    <property type="term" value="F:phospholipase D activity"/>
    <property type="evidence" value="ECO:0007669"/>
    <property type="project" value="UniProtKB-EC"/>
</dbReference>
<evidence type="ECO:0000256" key="6">
    <source>
        <dbReference type="ARBA" id="ARBA00023098"/>
    </source>
</evidence>
<dbReference type="PROSITE" id="PS50222">
    <property type="entry name" value="EF_HAND_2"/>
    <property type="match status" value="1"/>
</dbReference>
<comment type="caution">
    <text evidence="10">The sequence shown here is derived from an EMBL/GenBank/DDBJ whole genome shotgun (WGS) entry which is preliminary data.</text>
</comment>
<evidence type="ECO:0000313" key="10">
    <source>
        <dbReference type="EMBL" id="GBF79964.1"/>
    </source>
</evidence>
<dbReference type="GO" id="GO:0006281">
    <property type="term" value="P:DNA repair"/>
    <property type="evidence" value="ECO:0007669"/>
    <property type="project" value="InterPro"/>
</dbReference>
<feature type="chain" id="PRO_5019341351" description="phospholipase D" evidence="7">
    <location>
        <begin position="24"/>
        <end position="544"/>
    </location>
</feature>
<dbReference type="Pfam" id="PF13091">
    <property type="entry name" value="PLDc_2"/>
    <property type="match status" value="2"/>
</dbReference>
<comment type="similarity">
    <text evidence="2">Belongs to the phospholipase D family.</text>
</comment>
<dbReference type="PROSITE" id="PS50035">
    <property type="entry name" value="PLD"/>
    <property type="match status" value="2"/>
</dbReference>
<dbReference type="InterPro" id="IPR001736">
    <property type="entry name" value="PLipase_D/transphosphatidylase"/>
</dbReference>
<comment type="catalytic activity">
    <reaction evidence="1">
        <text>a 1,2-diacyl-sn-glycero-3-phosphocholine + H2O = a 1,2-diacyl-sn-glycero-3-phosphate + choline + H(+)</text>
        <dbReference type="Rhea" id="RHEA:14445"/>
        <dbReference type="ChEBI" id="CHEBI:15354"/>
        <dbReference type="ChEBI" id="CHEBI:15377"/>
        <dbReference type="ChEBI" id="CHEBI:15378"/>
        <dbReference type="ChEBI" id="CHEBI:57643"/>
        <dbReference type="ChEBI" id="CHEBI:58608"/>
        <dbReference type="EC" id="3.1.4.4"/>
    </reaction>
</comment>
<keyword evidence="11" id="KW-1185">Reference proteome</keyword>
<evidence type="ECO:0000256" key="4">
    <source>
        <dbReference type="ARBA" id="ARBA00022801"/>
    </source>
</evidence>
<dbReference type="GO" id="GO:0005509">
    <property type="term" value="F:calcium ion binding"/>
    <property type="evidence" value="ECO:0007669"/>
    <property type="project" value="InterPro"/>
</dbReference>
<dbReference type="InterPro" id="IPR051406">
    <property type="entry name" value="PLD_domain"/>
</dbReference>
<evidence type="ECO:0000256" key="1">
    <source>
        <dbReference type="ARBA" id="ARBA00000798"/>
    </source>
</evidence>